<dbReference type="InterPro" id="IPR050121">
    <property type="entry name" value="Cytochrome_P450_monoxygenase"/>
</dbReference>
<keyword evidence="12 14" id="KW-0472">Membrane</keyword>
<evidence type="ECO:0000256" key="4">
    <source>
        <dbReference type="ARBA" id="ARBA00010617"/>
    </source>
</evidence>
<dbReference type="GO" id="GO:0004497">
    <property type="term" value="F:monooxygenase activity"/>
    <property type="evidence" value="ECO:0007669"/>
    <property type="project" value="UniProtKB-KW"/>
</dbReference>
<proteinExistence type="inferred from homology"/>
<dbReference type="InterPro" id="IPR036396">
    <property type="entry name" value="Cyt_P450_sf"/>
</dbReference>
<evidence type="ECO:0000256" key="14">
    <source>
        <dbReference type="SAM" id="Phobius"/>
    </source>
</evidence>
<protein>
    <submittedName>
        <fullName evidence="15">Cytochrome P450</fullName>
    </submittedName>
</protein>
<evidence type="ECO:0000256" key="9">
    <source>
        <dbReference type="ARBA" id="ARBA00023002"/>
    </source>
</evidence>
<dbReference type="PRINTS" id="PR00385">
    <property type="entry name" value="P450"/>
</dbReference>
<gene>
    <name evidence="15" type="ORF">J3R30DRAFT_3288176</name>
</gene>
<evidence type="ECO:0000256" key="5">
    <source>
        <dbReference type="ARBA" id="ARBA00022617"/>
    </source>
</evidence>
<dbReference type="Pfam" id="PF00067">
    <property type="entry name" value="p450"/>
    <property type="match status" value="1"/>
</dbReference>
<comment type="caution">
    <text evidence="15">The sequence shown here is derived from an EMBL/GenBank/DDBJ whole genome shotgun (WGS) entry which is preliminary data.</text>
</comment>
<organism evidence="15 16">
    <name type="scientific">Lentinula aciculospora</name>
    <dbReference type="NCBI Taxonomy" id="153920"/>
    <lineage>
        <taxon>Eukaryota</taxon>
        <taxon>Fungi</taxon>
        <taxon>Dikarya</taxon>
        <taxon>Basidiomycota</taxon>
        <taxon>Agaricomycotina</taxon>
        <taxon>Agaricomycetes</taxon>
        <taxon>Agaricomycetidae</taxon>
        <taxon>Agaricales</taxon>
        <taxon>Marasmiineae</taxon>
        <taxon>Omphalotaceae</taxon>
        <taxon>Lentinula</taxon>
    </lineage>
</organism>
<keyword evidence="10 13" id="KW-0408">Iron</keyword>
<dbReference type="EMBL" id="JAOTPV010000007">
    <property type="protein sequence ID" value="KAJ4480254.1"/>
    <property type="molecule type" value="Genomic_DNA"/>
</dbReference>
<dbReference type="InterPro" id="IPR002401">
    <property type="entry name" value="Cyt_P450_E_grp-I"/>
</dbReference>
<keyword evidence="9" id="KW-0560">Oxidoreductase</keyword>
<evidence type="ECO:0000256" key="6">
    <source>
        <dbReference type="ARBA" id="ARBA00022692"/>
    </source>
</evidence>
<comment type="similarity">
    <text evidence="4">Belongs to the cytochrome P450 family.</text>
</comment>
<evidence type="ECO:0000313" key="15">
    <source>
        <dbReference type="EMBL" id="KAJ4480254.1"/>
    </source>
</evidence>
<dbReference type="AlphaFoldDB" id="A0A9W9AEP0"/>
<keyword evidence="8 14" id="KW-1133">Transmembrane helix</keyword>
<comment type="subcellular location">
    <subcellularLocation>
        <location evidence="2">Membrane</location>
    </subcellularLocation>
</comment>
<dbReference type="GO" id="GO:0020037">
    <property type="term" value="F:heme binding"/>
    <property type="evidence" value="ECO:0007669"/>
    <property type="project" value="InterPro"/>
</dbReference>
<evidence type="ECO:0000256" key="10">
    <source>
        <dbReference type="ARBA" id="ARBA00023004"/>
    </source>
</evidence>
<comment type="pathway">
    <text evidence="3">Secondary metabolite biosynthesis; terpenoid biosynthesis.</text>
</comment>
<dbReference type="GO" id="GO:0016705">
    <property type="term" value="F:oxidoreductase activity, acting on paired donors, with incorporation or reduction of molecular oxygen"/>
    <property type="evidence" value="ECO:0007669"/>
    <property type="project" value="InterPro"/>
</dbReference>
<dbReference type="Proteomes" id="UP001150266">
    <property type="component" value="Unassembled WGS sequence"/>
</dbReference>
<evidence type="ECO:0000256" key="13">
    <source>
        <dbReference type="PIRSR" id="PIRSR602401-1"/>
    </source>
</evidence>
<accession>A0A9W9AEP0</accession>
<keyword evidence="6 14" id="KW-0812">Transmembrane</keyword>
<dbReference type="PRINTS" id="PR00463">
    <property type="entry name" value="EP450I"/>
</dbReference>
<dbReference type="Gene3D" id="1.10.630.10">
    <property type="entry name" value="Cytochrome P450"/>
    <property type="match status" value="1"/>
</dbReference>
<evidence type="ECO:0000256" key="7">
    <source>
        <dbReference type="ARBA" id="ARBA00022723"/>
    </source>
</evidence>
<keyword evidence="7 13" id="KW-0479">Metal-binding</keyword>
<keyword evidence="16" id="KW-1185">Reference proteome</keyword>
<dbReference type="OrthoDB" id="1470350at2759"/>
<reference evidence="15" key="1">
    <citation type="submission" date="2022-08" db="EMBL/GenBank/DDBJ databases">
        <title>A Global Phylogenomic Analysis of the Shiitake Genus Lentinula.</title>
        <authorList>
            <consortium name="DOE Joint Genome Institute"/>
            <person name="Sierra-Patev S."/>
            <person name="Min B."/>
            <person name="Naranjo-Ortiz M."/>
            <person name="Looney B."/>
            <person name="Konkel Z."/>
            <person name="Slot J.C."/>
            <person name="Sakamoto Y."/>
            <person name="Steenwyk J.L."/>
            <person name="Rokas A."/>
            <person name="Carro J."/>
            <person name="Camarero S."/>
            <person name="Ferreira P."/>
            <person name="Molpeceres G."/>
            <person name="Ruiz-Duenas F.J."/>
            <person name="Serrano A."/>
            <person name="Henrissat B."/>
            <person name="Drula E."/>
            <person name="Hughes K.W."/>
            <person name="Mata J.L."/>
            <person name="Ishikawa N.K."/>
            <person name="Vargas-Isla R."/>
            <person name="Ushijima S."/>
            <person name="Smith C.A."/>
            <person name="Ahrendt S."/>
            <person name="Andreopoulos W."/>
            <person name="He G."/>
            <person name="Labutti K."/>
            <person name="Lipzen A."/>
            <person name="Ng V."/>
            <person name="Riley R."/>
            <person name="Sandor L."/>
            <person name="Barry K."/>
            <person name="Martinez A.T."/>
            <person name="Xiao Y."/>
            <person name="Gibbons J.G."/>
            <person name="Terashima K."/>
            <person name="Grigoriev I.V."/>
            <person name="Hibbett D.S."/>
        </authorList>
    </citation>
    <scope>NUCLEOTIDE SEQUENCE</scope>
    <source>
        <strain evidence="15">JLM2183</strain>
    </source>
</reference>
<dbReference type="GO" id="GO:0005506">
    <property type="term" value="F:iron ion binding"/>
    <property type="evidence" value="ECO:0007669"/>
    <property type="project" value="InterPro"/>
</dbReference>
<dbReference type="PANTHER" id="PTHR24305">
    <property type="entry name" value="CYTOCHROME P450"/>
    <property type="match status" value="1"/>
</dbReference>
<evidence type="ECO:0000256" key="1">
    <source>
        <dbReference type="ARBA" id="ARBA00001971"/>
    </source>
</evidence>
<dbReference type="SUPFAM" id="SSF48264">
    <property type="entry name" value="Cytochrome P450"/>
    <property type="match status" value="1"/>
</dbReference>
<evidence type="ECO:0000256" key="8">
    <source>
        <dbReference type="ARBA" id="ARBA00022989"/>
    </source>
</evidence>
<dbReference type="InterPro" id="IPR001128">
    <property type="entry name" value="Cyt_P450"/>
</dbReference>
<keyword evidence="11" id="KW-0503">Monooxygenase</keyword>
<sequence>MRLVDLSNTHQVLLAFFVVCLLHIVWKELQRRRWDIQKLPVAPALHSWIWGHELEIYQHEACEMYTKWAASVGPIYRMKAAFLQPDIVVVHDILVVQHIFQNAYCYVKSPAFRPLVQKLLGKGIVYAEGEDHKHQRRLLAPAFTSNAVKAMSDDIFACVDRMRSRLRSTLTSSNRKDTIINICPLVSACTLDIIGRVAFGHDFGGGESKEAKEITSAWHEDVLASNRFSGFLAVRLINLFPWITKLPILPAKSVSKCIVDSLAGKLLQDNHLTSNTHGIDILSTLVEDNQKKGKSEVRLSDIELLDNITTLMMVGHETSASSLIFTLLELARSPVIQEKLREEIQSAGYLDYDSVSKLEYLDAVVKEGLRLYPAEPVTERVALQDDVIPLGIFLENNEEKPTTLTIKAGQVLRIPFTSLNISTQIWGHDAAQFVPKRWIESGGIPPIDKLPRGPWAGISTFCDGPRSCIGYRLAVLELKVMIAVLVRSFVFEETGVKIGQYARPTTLQSFADGEAASMPLKISLVSEKR</sequence>
<evidence type="ECO:0000256" key="3">
    <source>
        <dbReference type="ARBA" id="ARBA00004721"/>
    </source>
</evidence>
<comment type="cofactor">
    <cofactor evidence="1 13">
        <name>heme</name>
        <dbReference type="ChEBI" id="CHEBI:30413"/>
    </cofactor>
</comment>
<dbReference type="GO" id="GO:0016020">
    <property type="term" value="C:membrane"/>
    <property type="evidence" value="ECO:0007669"/>
    <property type="project" value="UniProtKB-SubCell"/>
</dbReference>
<feature type="binding site" description="axial binding residue" evidence="13">
    <location>
        <position position="468"/>
    </location>
    <ligand>
        <name>heme</name>
        <dbReference type="ChEBI" id="CHEBI:30413"/>
    </ligand>
    <ligandPart>
        <name>Fe</name>
        <dbReference type="ChEBI" id="CHEBI:18248"/>
    </ligandPart>
</feature>
<dbReference type="PANTHER" id="PTHR24305:SF166">
    <property type="entry name" value="CYTOCHROME P450 12A4, MITOCHONDRIAL-RELATED"/>
    <property type="match status" value="1"/>
</dbReference>
<evidence type="ECO:0000256" key="11">
    <source>
        <dbReference type="ARBA" id="ARBA00023033"/>
    </source>
</evidence>
<evidence type="ECO:0000313" key="16">
    <source>
        <dbReference type="Proteomes" id="UP001150266"/>
    </source>
</evidence>
<keyword evidence="5 13" id="KW-0349">Heme</keyword>
<evidence type="ECO:0000256" key="12">
    <source>
        <dbReference type="ARBA" id="ARBA00023136"/>
    </source>
</evidence>
<feature type="transmembrane region" description="Helical" evidence="14">
    <location>
        <begin position="12"/>
        <end position="29"/>
    </location>
</feature>
<name>A0A9W9AEP0_9AGAR</name>
<evidence type="ECO:0000256" key="2">
    <source>
        <dbReference type="ARBA" id="ARBA00004370"/>
    </source>
</evidence>